<protein>
    <recommendedName>
        <fullName evidence="4">Zn(2)-C6 fungal-type domain-containing protein</fullName>
    </recommendedName>
</protein>
<organism evidence="5 6">
    <name type="scientific">Periconia macrospinosa</name>
    <dbReference type="NCBI Taxonomy" id="97972"/>
    <lineage>
        <taxon>Eukaryota</taxon>
        <taxon>Fungi</taxon>
        <taxon>Dikarya</taxon>
        <taxon>Ascomycota</taxon>
        <taxon>Pezizomycotina</taxon>
        <taxon>Dothideomycetes</taxon>
        <taxon>Pleosporomycetidae</taxon>
        <taxon>Pleosporales</taxon>
        <taxon>Massarineae</taxon>
        <taxon>Periconiaceae</taxon>
        <taxon>Periconia</taxon>
    </lineage>
</organism>
<reference evidence="5 6" key="1">
    <citation type="journal article" date="2018" name="Sci. Rep.">
        <title>Comparative genomics provides insights into the lifestyle and reveals functional heterogeneity of dark septate endophytic fungi.</title>
        <authorList>
            <person name="Knapp D.G."/>
            <person name="Nemeth J.B."/>
            <person name="Barry K."/>
            <person name="Hainaut M."/>
            <person name="Henrissat B."/>
            <person name="Johnson J."/>
            <person name="Kuo A."/>
            <person name="Lim J.H.P."/>
            <person name="Lipzen A."/>
            <person name="Nolan M."/>
            <person name="Ohm R.A."/>
            <person name="Tamas L."/>
            <person name="Grigoriev I.V."/>
            <person name="Spatafora J.W."/>
            <person name="Nagy L.G."/>
            <person name="Kovacs G.M."/>
        </authorList>
    </citation>
    <scope>NUCLEOTIDE SEQUENCE [LARGE SCALE GENOMIC DNA]</scope>
    <source>
        <strain evidence="5 6">DSE2036</strain>
    </source>
</reference>
<dbReference type="Pfam" id="PF04082">
    <property type="entry name" value="Fungal_trans"/>
    <property type="match status" value="1"/>
</dbReference>
<dbReference type="Proteomes" id="UP000244855">
    <property type="component" value="Unassembled WGS sequence"/>
</dbReference>
<dbReference type="Gene3D" id="4.10.240.10">
    <property type="entry name" value="Zn(2)-C6 fungal-type DNA-binding domain"/>
    <property type="match status" value="1"/>
</dbReference>
<keyword evidence="2" id="KW-0539">Nucleus</keyword>
<sequence length="690" mass="79103">MDPRRPLRPLLPAFAGIQQAPSPSSKDKRKRALTACEACRSSKSKCSAERPSCRKCVASGLDCKYAMTESKVARKKYAALKARMSAYDELYELLMDMPEPEAQQVFSRIRTGVKAEDIVSQVKDGNLLLQLSLVPEARRRYEFPYLNEIPAYLLQSSSPYIDTIVFEYNLKEETSRKDLDSRVVSHGDRSHDVFWKPYHAAVIAEPKLDLIKPSKWTSVSSDDNFMRKLLGTFFLSEYFSKPFFHKDYFLEDMAQGKTEHCSALLVNAILAGACNNDHTNPNRAEFWNPRNLGYRFLAEARRLYELELSNPKLTTVQASPILHSVYNMHGTDIIGHLYTKRAIEMAHRLGLFKTSPELSEKEQNARSFTAWSLYGWQGIVSYFAQLPPLITTPPETSLPDPVEYAQRYGEIWFEFPSAPTLFSTQFGHLYKAKTELYMIALDIATIVRPDENTHVKLTVEQTLLHYAKLMSWNKHLPSELKPDKIVTPSQIQQHMLYKNLIINILEEPMATELSSPEHTQLVAQVFDKSPHETLRDAKISFEILIRLYYLRHGFESLDGWMMQYLSFLAFMAHGSIKPDMQESQVKTLHSTLVLAARGIRDQSHCHYAGQMVFSAVRGVMRAEEVELIDKFTAQRGRKETHPPHDWESQSMWCLDLGKSVSDDREEANLSKLFSETKIATWGNEEQSEKE</sequence>
<dbReference type="EMBL" id="KZ805519">
    <property type="protein sequence ID" value="PVH94826.1"/>
    <property type="molecule type" value="Genomic_DNA"/>
</dbReference>
<evidence type="ECO:0000313" key="6">
    <source>
        <dbReference type="Proteomes" id="UP000244855"/>
    </source>
</evidence>
<dbReference type="PRINTS" id="PR00755">
    <property type="entry name" value="AFLATOXINBRP"/>
</dbReference>
<feature type="region of interest" description="Disordered" evidence="3">
    <location>
        <begin position="1"/>
        <end position="29"/>
    </location>
</feature>
<dbReference type="SMART" id="SM00066">
    <property type="entry name" value="GAL4"/>
    <property type="match status" value="1"/>
</dbReference>
<evidence type="ECO:0000313" key="5">
    <source>
        <dbReference type="EMBL" id="PVH94826.1"/>
    </source>
</evidence>
<dbReference type="CDD" id="cd12148">
    <property type="entry name" value="fungal_TF_MHR"/>
    <property type="match status" value="1"/>
</dbReference>
<keyword evidence="1" id="KW-0479">Metal-binding</keyword>
<dbReference type="Pfam" id="PF00172">
    <property type="entry name" value="Zn_clus"/>
    <property type="match status" value="1"/>
</dbReference>
<feature type="domain" description="Zn(2)-C6 fungal-type" evidence="4">
    <location>
        <begin position="35"/>
        <end position="65"/>
    </location>
</feature>
<evidence type="ECO:0000256" key="1">
    <source>
        <dbReference type="ARBA" id="ARBA00022723"/>
    </source>
</evidence>
<keyword evidence="6" id="KW-1185">Reference proteome</keyword>
<dbReference type="InterPro" id="IPR053187">
    <property type="entry name" value="Notoamide_regulator"/>
</dbReference>
<dbReference type="PROSITE" id="PS00463">
    <property type="entry name" value="ZN2_CY6_FUNGAL_1"/>
    <property type="match status" value="1"/>
</dbReference>
<dbReference type="OrthoDB" id="426882at2759"/>
<gene>
    <name evidence="5" type="ORF">DM02DRAFT_721089</name>
</gene>
<accession>A0A2V1D9L1</accession>
<evidence type="ECO:0000256" key="3">
    <source>
        <dbReference type="SAM" id="MobiDB-lite"/>
    </source>
</evidence>
<dbReference type="GO" id="GO:0003677">
    <property type="term" value="F:DNA binding"/>
    <property type="evidence" value="ECO:0007669"/>
    <property type="project" value="InterPro"/>
</dbReference>
<dbReference type="GO" id="GO:0000981">
    <property type="term" value="F:DNA-binding transcription factor activity, RNA polymerase II-specific"/>
    <property type="evidence" value="ECO:0007669"/>
    <property type="project" value="InterPro"/>
</dbReference>
<proteinExistence type="predicted"/>
<dbReference type="PROSITE" id="PS50048">
    <property type="entry name" value="ZN2_CY6_FUNGAL_2"/>
    <property type="match status" value="1"/>
</dbReference>
<dbReference type="InterPro" id="IPR036864">
    <property type="entry name" value="Zn2-C6_fun-type_DNA-bd_sf"/>
</dbReference>
<dbReference type="STRING" id="97972.A0A2V1D9L1"/>
<dbReference type="PANTHER" id="PTHR47256">
    <property type="entry name" value="ZN(II)2CYS6 TRANSCRIPTION FACTOR (EUROFUNG)-RELATED"/>
    <property type="match status" value="1"/>
</dbReference>
<dbReference type="CDD" id="cd00067">
    <property type="entry name" value="GAL4"/>
    <property type="match status" value="1"/>
</dbReference>
<dbReference type="InterPro" id="IPR007219">
    <property type="entry name" value="XnlR_reg_dom"/>
</dbReference>
<dbReference type="GO" id="GO:0008270">
    <property type="term" value="F:zinc ion binding"/>
    <property type="evidence" value="ECO:0007669"/>
    <property type="project" value="InterPro"/>
</dbReference>
<evidence type="ECO:0000256" key="2">
    <source>
        <dbReference type="ARBA" id="ARBA00023242"/>
    </source>
</evidence>
<dbReference type="SUPFAM" id="SSF57701">
    <property type="entry name" value="Zn2/Cys6 DNA-binding domain"/>
    <property type="match status" value="1"/>
</dbReference>
<name>A0A2V1D9L1_9PLEO</name>
<dbReference type="PANTHER" id="PTHR47256:SF1">
    <property type="entry name" value="ZN(II)2CYS6 TRANSCRIPTION FACTOR (EUROFUNG)"/>
    <property type="match status" value="1"/>
</dbReference>
<dbReference type="InterPro" id="IPR001138">
    <property type="entry name" value="Zn2Cys6_DnaBD"/>
</dbReference>
<dbReference type="AlphaFoldDB" id="A0A2V1D9L1"/>
<dbReference type="GO" id="GO:0006351">
    <property type="term" value="P:DNA-templated transcription"/>
    <property type="evidence" value="ECO:0007669"/>
    <property type="project" value="InterPro"/>
</dbReference>
<evidence type="ECO:0000259" key="4">
    <source>
        <dbReference type="PROSITE" id="PS50048"/>
    </source>
</evidence>